<sequence>MPDQPVLHMIAGKIASGKSTLAAELSAGKGTVRISEDAWLNALFADQMTTPKDYVRCTARLRAAVGPHVGDLLRAGVSVVLDFAANTPEVRSWMRGIVDDTGAAHRLHVLQADDALCLDRLRARNASGAHPFFVTEEQFHLFTQHYVPPQPDEGFDLVFHPQTG</sequence>
<dbReference type="InterPro" id="IPR027417">
    <property type="entry name" value="P-loop_NTPase"/>
</dbReference>
<keyword evidence="1" id="KW-0131">Cell cycle</keyword>
<keyword evidence="1" id="KW-0132">Cell division</keyword>
<dbReference type="SUPFAM" id="SSF52540">
    <property type="entry name" value="P-loop containing nucleoside triphosphate hydrolases"/>
    <property type="match status" value="1"/>
</dbReference>
<keyword evidence="2" id="KW-1185">Reference proteome</keyword>
<organism evidence="1 2">
    <name type="scientific">Donghicola eburneus</name>
    <dbReference type="NCBI Taxonomy" id="393278"/>
    <lineage>
        <taxon>Bacteria</taxon>
        <taxon>Pseudomonadati</taxon>
        <taxon>Pseudomonadota</taxon>
        <taxon>Alphaproteobacteria</taxon>
        <taxon>Rhodobacterales</taxon>
        <taxon>Roseobacteraceae</taxon>
        <taxon>Donghicola</taxon>
    </lineage>
</organism>
<proteinExistence type="predicted"/>
<protein>
    <submittedName>
        <fullName evidence="1">Cell division protein ZipA</fullName>
    </submittedName>
</protein>
<name>A0A1M4MXA3_9RHOB</name>
<evidence type="ECO:0000313" key="1">
    <source>
        <dbReference type="EMBL" id="SCM67140.1"/>
    </source>
</evidence>
<dbReference type="EMBL" id="FMJB01000044">
    <property type="protein sequence ID" value="SCM67140.1"/>
    <property type="molecule type" value="Genomic_DNA"/>
</dbReference>
<reference evidence="2" key="1">
    <citation type="submission" date="2016-09" db="EMBL/GenBank/DDBJ databases">
        <authorList>
            <person name="Wibberg D."/>
        </authorList>
    </citation>
    <scope>NUCLEOTIDE SEQUENCE [LARGE SCALE GENOMIC DNA]</scope>
</reference>
<dbReference type="Pfam" id="PF13671">
    <property type="entry name" value="AAA_33"/>
    <property type="match status" value="1"/>
</dbReference>
<dbReference type="Proteomes" id="UP000184085">
    <property type="component" value="Unassembled WGS sequence"/>
</dbReference>
<evidence type="ECO:0000313" key="2">
    <source>
        <dbReference type="Proteomes" id="UP000184085"/>
    </source>
</evidence>
<dbReference type="AlphaFoldDB" id="A0A1M4MXA3"/>
<gene>
    <name evidence="1" type="primary">zipA</name>
    <name evidence="1" type="ORF">KARMA_1328</name>
</gene>
<dbReference type="GO" id="GO:0051301">
    <property type="term" value="P:cell division"/>
    <property type="evidence" value="ECO:0007669"/>
    <property type="project" value="UniProtKB-KW"/>
</dbReference>
<accession>A0A1M4MXA3</accession>
<dbReference type="Gene3D" id="3.40.50.300">
    <property type="entry name" value="P-loop containing nucleotide triphosphate hydrolases"/>
    <property type="match status" value="1"/>
</dbReference>
<dbReference type="RefSeq" id="WP_072705787.1">
    <property type="nucleotide sequence ID" value="NZ_FMJB01000044.1"/>
</dbReference>